<evidence type="ECO:0000313" key="4">
    <source>
        <dbReference type="Proteomes" id="UP000275846"/>
    </source>
</evidence>
<reference evidence="3 4" key="2">
    <citation type="submission" date="2018-11" db="EMBL/GenBank/DDBJ databases">
        <authorList>
            <consortium name="Pathogen Informatics"/>
        </authorList>
    </citation>
    <scope>NUCLEOTIDE SEQUENCE [LARGE SCALE GENOMIC DNA]</scope>
    <source>
        <strain evidence="3 4">NST_G2</strain>
    </source>
</reference>
<name>A0A183TK45_SCHSO</name>
<dbReference type="PROSITE" id="PS50157">
    <property type="entry name" value="ZINC_FINGER_C2H2_2"/>
    <property type="match status" value="1"/>
</dbReference>
<dbReference type="Proteomes" id="UP000275846">
    <property type="component" value="Unassembled WGS sequence"/>
</dbReference>
<protein>
    <submittedName>
        <fullName evidence="5">C2H2-type domain-containing protein</fullName>
    </submittedName>
</protein>
<keyword evidence="1" id="KW-0862">Zinc</keyword>
<dbReference type="AlphaFoldDB" id="A0A183TK45"/>
<evidence type="ECO:0000256" key="1">
    <source>
        <dbReference type="PROSITE-ProRule" id="PRU00042"/>
    </source>
</evidence>
<dbReference type="InterPro" id="IPR013087">
    <property type="entry name" value="Znf_C2H2_type"/>
</dbReference>
<organism evidence="5">
    <name type="scientific">Schistocephalus solidus</name>
    <name type="common">Tapeworm</name>
    <dbReference type="NCBI Taxonomy" id="70667"/>
    <lineage>
        <taxon>Eukaryota</taxon>
        <taxon>Metazoa</taxon>
        <taxon>Spiralia</taxon>
        <taxon>Lophotrochozoa</taxon>
        <taxon>Platyhelminthes</taxon>
        <taxon>Cestoda</taxon>
        <taxon>Eucestoda</taxon>
        <taxon>Diphyllobothriidea</taxon>
        <taxon>Diphyllobothriidae</taxon>
        <taxon>Schistocephalus</taxon>
    </lineage>
</organism>
<evidence type="ECO:0000313" key="3">
    <source>
        <dbReference type="EMBL" id="VDM03229.1"/>
    </source>
</evidence>
<keyword evidence="1" id="KW-0863">Zinc-finger</keyword>
<keyword evidence="1" id="KW-0479">Metal-binding</keyword>
<evidence type="ECO:0000313" key="5">
    <source>
        <dbReference type="WBParaSite" id="SSLN_0001748901-mRNA-1"/>
    </source>
</evidence>
<keyword evidence="4" id="KW-1185">Reference proteome</keyword>
<gene>
    <name evidence="3" type="ORF">SSLN_LOCUS16843</name>
</gene>
<feature type="domain" description="C2H2-type" evidence="2">
    <location>
        <begin position="210"/>
        <end position="237"/>
    </location>
</feature>
<proteinExistence type="predicted"/>
<dbReference type="WBParaSite" id="SSLN_0001748901-mRNA-1">
    <property type="protein sequence ID" value="SSLN_0001748901-mRNA-1"/>
    <property type="gene ID" value="SSLN_0001748901"/>
</dbReference>
<dbReference type="GO" id="GO:0008270">
    <property type="term" value="F:zinc ion binding"/>
    <property type="evidence" value="ECO:0007669"/>
    <property type="project" value="UniProtKB-KW"/>
</dbReference>
<accession>A0A183TK45</accession>
<dbReference type="EMBL" id="UYSU01041606">
    <property type="protein sequence ID" value="VDM03229.1"/>
    <property type="molecule type" value="Genomic_DNA"/>
</dbReference>
<reference evidence="5" key="1">
    <citation type="submission" date="2016-06" db="UniProtKB">
        <authorList>
            <consortium name="WormBaseParasite"/>
        </authorList>
    </citation>
    <scope>IDENTIFICATION</scope>
</reference>
<evidence type="ECO:0000259" key="2">
    <source>
        <dbReference type="PROSITE" id="PS50157"/>
    </source>
</evidence>
<dbReference type="PROSITE" id="PS00028">
    <property type="entry name" value="ZINC_FINGER_C2H2_1"/>
    <property type="match status" value="1"/>
</dbReference>
<sequence length="284" mass="32293">MCVSTATVQYLLFADDCDLNTVRKEDMQRSMDLIKADCAKLDKQSEHPKWLSCTSHHPAWNTMLYETILTGGHERRFKDTLKKSLKQLRINPATWADIALDKTALRRPLKTGVAIYEANRITAAKAKRETRNLAGHRRTQSTRNPLIPTFTANHAITFSDSPKLTPGINSLNPTIIETTSLFSSPVTPTATTTAVVFTTKTAIRDGDSLLYCPQCNRRFFSRIGMVFHLRIHLRNVETPKQSENPMVFKALNEYLRINSKIVEAKMRSRLSETFIWGKAYPNSY</sequence>